<gene>
    <name evidence="1" type="ORF">HNQ80_004350</name>
</gene>
<dbReference type="RefSeq" id="WP_184312699.1">
    <property type="nucleotide sequence ID" value="NZ_JACHEN010000034.1"/>
</dbReference>
<sequence length="212" mass="24692">MSFACCSSYKQCSREGMCVSKHEHREECDYQKKLAKGLNFFKGKELYFEIDGRMFHVGKRGDYHRDTRSLNQQERETFKQQFKEGSIIWQERMLIEKCIDEKVSDTDRAVCRVFLSTEKEKYNIHNYNGRALTEKTAFMIRDFFRNHDIGAAVEYVGSKASKTVVKSEAPQVKADQKIPETRKKAEVRIDPKAEPIIGKQISFDDFLASMVC</sequence>
<keyword evidence="2" id="KW-1185">Reference proteome</keyword>
<accession>A0A841L208</accession>
<name>A0A841L208_9FIRM</name>
<dbReference type="EMBL" id="JACHEN010000034">
    <property type="protein sequence ID" value="MBB6218210.1"/>
    <property type="molecule type" value="Genomic_DNA"/>
</dbReference>
<organism evidence="1 2">
    <name type="scientific">Anaerosolibacter carboniphilus</name>
    <dbReference type="NCBI Taxonomy" id="1417629"/>
    <lineage>
        <taxon>Bacteria</taxon>
        <taxon>Bacillati</taxon>
        <taxon>Bacillota</taxon>
        <taxon>Clostridia</taxon>
        <taxon>Peptostreptococcales</taxon>
        <taxon>Thermotaleaceae</taxon>
        <taxon>Anaerosolibacter</taxon>
    </lineage>
</organism>
<protein>
    <submittedName>
        <fullName evidence="1">Uncharacterized protein</fullName>
    </submittedName>
</protein>
<evidence type="ECO:0000313" key="1">
    <source>
        <dbReference type="EMBL" id="MBB6218210.1"/>
    </source>
</evidence>
<dbReference type="AlphaFoldDB" id="A0A841L208"/>
<comment type="caution">
    <text evidence="1">The sequence shown here is derived from an EMBL/GenBank/DDBJ whole genome shotgun (WGS) entry which is preliminary data.</text>
</comment>
<dbReference type="Proteomes" id="UP000579281">
    <property type="component" value="Unassembled WGS sequence"/>
</dbReference>
<evidence type="ECO:0000313" key="2">
    <source>
        <dbReference type="Proteomes" id="UP000579281"/>
    </source>
</evidence>
<reference evidence="1 2" key="1">
    <citation type="submission" date="2020-08" db="EMBL/GenBank/DDBJ databases">
        <title>Genomic Encyclopedia of Type Strains, Phase IV (KMG-IV): sequencing the most valuable type-strain genomes for metagenomic binning, comparative biology and taxonomic classification.</title>
        <authorList>
            <person name="Goeker M."/>
        </authorList>
    </citation>
    <scope>NUCLEOTIDE SEQUENCE [LARGE SCALE GENOMIC DNA]</scope>
    <source>
        <strain evidence="1 2">DSM 103526</strain>
    </source>
</reference>
<proteinExistence type="predicted"/>